<keyword evidence="9 10" id="KW-0472">Membrane</keyword>
<dbReference type="InterPro" id="IPR009580">
    <property type="entry name" value="GPI_biosynthesis_protein_Pig-F"/>
</dbReference>
<dbReference type="Pfam" id="PF06699">
    <property type="entry name" value="PIG-F"/>
    <property type="match status" value="1"/>
</dbReference>
<dbReference type="EMBL" id="JBBJBU010000005">
    <property type="protein sequence ID" value="KAK7205276.1"/>
    <property type="molecule type" value="Genomic_DNA"/>
</dbReference>
<evidence type="ECO:0000313" key="12">
    <source>
        <dbReference type="Proteomes" id="UP001498771"/>
    </source>
</evidence>
<keyword evidence="12" id="KW-1185">Reference proteome</keyword>
<keyword evidence="8 10" id="KW-1133">Transmembrane helix</keyword>
<keyword evidence="6 10" id="KW-0812">Transmembrane</keyword>
<name>A0ABR1F630_9ASCO</name>
<feature type="transmembrane region" description="Helical" evidence="10">
    <location>
        <begin position="172"/>
        <end position="195"/>
    </location>
</feature>
<evidence type="ECO:0000313" key="11">
    <source>
        <dbReference type="EMBL" id="KAK7205276.1"/>
    </source>
</evidence>
<gene>
    <name evidence="11" type="ORF">BZA70DRAFT_151434</name>
</gene>
<keyword evidence="5" id="KW-0337">GPI-anchor biosynthesis</keyword>
<feature type="transmembrane region" description="Helical" evidence="10">
    <location>
        <begin position="66"/>
        <end position="85"/>
    </location>
</feature>
<evidence type="ECO:0000256" key="7">
    <source>
        <dbReference type="ARBA" id="ARBA00022824"/>
    </source>
</evidence>
<protein>
    <recommendedName>
        <fullName evidence="4">Glycosylphosphatidylinositol anchor biosynthesis protein 11</fullName>
    </recommendedName>
</protein>
<dbReference type="GeneID" id="90035221"/>
<evidence type="ECO:0000256" key="10">
    <source>
        <dbReference type="SAM" id="Phobius"/>
    </source>
</evidence>
<evidence type="ECO:0000256" key="6">
    <source>
        <dbReference type="ARBA" id="ARBA00022692"/>
    </source>
</evidence>
<feature type="transmembrane region" description="Helical" evidence="10">
    <location>
        <begin position="207"/>
        <end position="227"/>
    </location>
</feature>
<evidence type="ECO:0000256" key="1">
    <source>
        <dbReference type="ARBA" id="ARBA00004477"/>
    </source>
</evidence>
<keyword evidence="7" id="KW-0256">Endoplasmic reticulum</keyword>
<reference evidence="11 12" key="1">
    <citation type="submission" date="2024-03" db="EMBL/GenBank/DDBJ databases">
        <title>Genome-scale model development and genomic sequencing of the oleaginous clade Lipomyces.</title>
        <authorList>
            <consortium name="Lawrence Berkeley National Laboratory"/>
            <person name="Czajka J.J."/>
            <person name="Han Y."/>
            <person name="Kim J."/>
            <person name="Mondo S.J."/>
            <person name="Hofstad B.A."/>
            <person name="Robles A."/>
            <person name="Haridas S."/>
            <person name="Riley R."/>
            <person name="LaButti K."/>
            <person name="Pangilinan J."/>
            <person name="Andreopoulos W."/>
            <person name="Lipzen A."/>
            <person name="Yan J."/>
            <person name="Wang M."/>
            <person name="Ng V."/>
            <person name="Grigoriev I.V."/>
            <person name="Spatafora J.W."/>
            <person name="Magnuson J.K."/>
            <person name="Baker S.E."/>
            <person name="Pomraning K.R."/>
        </authorList>
    </citation>
    <scope>NUCLEOTIDE SEQUENCE [LARGE SCALE GENOMIC DNA]</scope>
    <source>
        <strain evidence="11 12">Phaff 52-87</strain>
    </source>
</reference>
<comment type="similarity">
    <text evidence="3">Belongs to the PIGF family.</text>
</comment>
<evidence type="ECO:0000256" key="8">
    <source>
        <dbReference type="ARBA" id="ARBA00022989"/>
    </source>
</evidence>
<proteinExistence type="inferred from homology"/>
<sequence>MARTKAPPRRLAPTAAHASPAAVVSSSSQSTPSAFIQLAAGALILVVPVATIALSSQLAQYPVRTLAVALPYTAAVQLGAVLTTAGQPKKASKKTASRSSVSTAFLALVLAALLTPLLHIIFLLFGAPVTIAVPETFLLSAHTSLLMLFPLLCTIPLDAVSWTQAVALRGPWTASYVAAIGTVVGAWLGAVPIPLDWDREWQRWPTTVVAGAYLGNAVGKVVGGLLVSQKRKSA</sequence>
<feature type="transmembrane region" description="Helical" evidence="10">
    <location>
        <begin position="34"/>
        <end position="54"/>
    </location>
</feature>
<feature type="transmembrane region" description="Helical" evidence="10">
    <location>
        <begin position="105"/>
        <end position="125"/>
    </location>
</feature>
<evidence type="ECO:0000256" key="5">
    <source>
        <dbReference type="ARBA" id="ARBA00022502"/>
    </source>
</evidence>
<evidence type="ECO:0000256" key="4">
    <source>
        <dbReference type="ARBA" id="ARBA00020927"/>
    </source>
</evidence>
<comment type="subcellular location">
    <subcellularLocation>
        <location evidence="1">Endoplasmic reticulum membrane</location>
        <topology evidence="1">Multi-pass membrane protein</topology>
    </subcellularLocation>
</comment>
<dbReference type="RefSeq" id="XP_064768309.1">
    <property type="nucleotide sequence ID" value="XM_064909709.1"/>
</dbReference>
<evidence type="ECO:0000256" key="2">
    <source>
        <dbReference type="ARBA" id="ARBA00004687"/>
    </source>
</evidence>
<organism evidence="11 12">
    <name type="scientific">Myxozyma melibiosi</name>
    <dbReference type="NCBI Taxonomy" id="54550"/>
    <lineage>
        <taxon>Eukaryota</taxon>
        <taxon>Fungi</taxon>
        <taxon>Dikarya</taxon>
        <taxon>Ascomycota</taxon>
        <taxon>Saccharomycotina</taxon>
        <taxon>Lipomycetes</taxon>
        <taxon>Lipomycetales</taxon>
        <taxon>Lipomycetaceae</taxon>
        <taxon>Myxozyma</taxon>
    </lineage>
</organism>
<evidence type="ECO:0000256" key="3">
    <source>
        <dbReference type="ARBA" id="ARBA00007978"/>
    </source>
</evidence>
<comment type="pathway">
    <text evidence="2">Glycolipid biosynthesis; glycosylphosphatidylinositol-anchor biosynthesis.</text>
</comment>
<dbReference type="Proteomes" id="UP001498771">
    <property type="component" value="Unassembled WGS sequence"/>
</dbReference>
<comment type="caution">
    <text evidence="11">The sequence shown here is derived from an EMBL/GenBank/DDBJ whole genome shotgun (WGS) entry which is preliminary data.</text>
</comment>
<feature type="transmembrane region" description="Helical" evidence="10">
    <location>
        <begin position="137"/>
        <end position="160"/>
    </location>
</feature>
<evidence type="ECO:0000256" key="9">
    <source>
        <dbReference type="ARBA" id="ARBA00023136"/>
    </source>
</evidence>
<accession>A0ABR1F630</accession>